<comment type="caution">
    <text evidence="9">The sequence shown here is derived from an EMBL/GenBank/DDBJ whole genome shotgun (WGS) entry which is preliminary data.</text>
</comment>
<feature type="repeat" description="TPR" evidence="7">
    <location>
        <begin position="444"/>
        <end position="477"/>
    </location>
</feature>
<dbReference type="PROSITE" id="PS50005">
    <property type="entry name" value="TPR"/>
    <property type="match status" value="4"/>
</dbReference>
<evidence type="ECO:0000259" key="8">
    <source>
        <dbReference type="Pfam" id="PF04049"/>
    </source>
</evidence>
<dbReference type="SMART" id="SM00028">
    <property type="entry name" value="TPR"/>
    <property type="match status" value="6"/>
</dbReference>
<dbReference type="SUPFAM" id="SSF48452">
    <property type="entry name" value="TPR-like"/>
    <property type="match status" value="2"/>
</dbReference>
<keyword evidence="1" id="KW-0132">Cell division</keyword>
<evidence type="ECO:0000313" key="10">
    <source>
        <dbReference type="Proteomes" id="UP000186804"/>
    </source>
</evidence>
<proteinExistence type="predicted"/>
<keyword evidence="4" id="KW-0833">Ubl conjugation pathway</keyword>
<feature type="domain" description="Cdc23" evidence="8">
    <location>
        <begin position="60"/>
        <end position="211"/>
    </location>
</feature>
<dbReference type="AlphaFoldDB" id="A0A1J4MN67"/>
<dbReference type="Pfam" id="PF04049">
    <property type="entry name" value="ANAPC8"/>
    <property type="match status" value="1"/>
</dbReference>
<dbReference type="EMBL" id="LRBS01000085">
    <property type="protein sequence ID" value="OII75706.1"/>
    <property type="molecule type" value="Genomic_DNA"/>
</dbReference>
<reference evidence="9 10" key="1">
    <citation type="submission" date="2016-10" db="EMBL/GenBank/DDBJ databases">
        <title>Reductive evolution of mitochondrial metabolism and differential evolution of invasion-related proteins in Cryptosporidium.</title>
        <authorList>
            <person name="Liu S."/>
            <person name="Roellig D.M."/>
            <person name="Guo Y."/>
            <person name="Li N."/>
            <person name="Frace M.A."/>
            <person name="Tang K."/>
            <person name="Zhang L."/>
            <person name="Feng Y."/>
            <person name="Xiao L."/>
        </authorList>
    </citation>
    <scope>NUCLEOTIDE SEQUENCE [LARGE SCALE GENOMIC DNA]</scope>
    <source>
        <strain evidence="9">30847</strain>
    </source>
</reference>
<dbReference type="Pfam" id="PF14559">
    <property type="entry name" value="TPR_19"/>
    <property type="match status" value="1"/>
</dbReference>
<keyword evidence="3" id="KW-0498">Mitosis</keyword>
<accession>A0A1J4MN67</accession>
<evidence type="ECO:0000313" key="9">
    <source>
        <dbReference type="EMBL" id="OII75706.1"/>
    </source>
</evidence>
<dbReference type="PANTHER" id="PTHR12558:SF10">
    <property type="entry name" value="CELL DIVISION CYCLE PROTEIN 23 HOMOLOG"/>
    <property type="match status" value="1"/>
</dbReference>
<dbReference type="Gene3D" id="1.25.40.10">
    <property type="entry name" value="Tetratricopeptide repeat domain"/>
    <property type="match status" value="3"/>
</dbReference>
<evidence type="ECO:0000256" key="1">
    <source>
        <dbReference type="ARBA" id="ARBA00022618"/>
    </source>
</evidence>
<evidence type="ECO:0000256" key="4">
    <source>
        <dbReference type="ARBA" id="ARBA00022786"/>
    </source>
</evidence>
<feature type="repeat" description="TPR" evidence="7">
    <location>
        <begin position="376"/>
        <end position="409"/>
    </location>
</feature>
<dbReference type="GeneID" id="92367135"/>
<dbReference type="GO" id="GO:0016567">
    <property type="term" value="P:protein ubiquitination"/>
    <property type="evidence" value="ECO:0007669"/>
    <property type="project" value="TreeGrafter"/>
</dbReference>
<keyword evidence="5 7" id="KW-0802">TPR repeat</keyword>
<keyword evidence="2" id="KW-0677">Repeat</keyword>
<organism evidence="9 10">
    <name type="scientific">Cryptosporidium andersoni</name>
    <dbReference type="NCBI Taxonomy" id="117008"/>
    <lineage>
        <taxon>Eukaryota</taxon>
        <taxon>Sar</taxon>
        <taxon>Alveolata</taxon>
        <taxon>Apicomplexa</taxon>
        <taxon>Conoidasida</taxon>
        <taxon>Coccidia</taxon>
        <taxon>Eucoccidiorida</taxon>
        <taxon>Eimeriorina</taxon>
        <taxon>Cryptosporidiidae</taxon>
        <taxon>Cryptosporidium</taxon>
    </lineage>
</organism>
<dbReference type="VEuPathDB" id="CryptoDB:cand_029510"/>
<dbReference type="Pfam" id="PF13414">
    <property type="entry name" value="TPR_11"/>
    <property type="match status" value="1"/>
</dbReference>
<dbReference type="InterPro" id="IPR011990">
    <property type="entry name" value="TPR-like_helical_dom_sf"/>
</dbReference>
<protein>
    <submittedName>
        <fullName evidence="9">TPR repeat-containing protein</fullName>
    </submittedName>
</protein>
<feature type="repeat" description="TPR" evidence="7">
    <location>
        <begin position="410"/>
        <end position="443"/>
    </location>
</feature>
<name>A0A1J4MN67_9CRYT</name>
<evidence type="ECO:0000256" key="5">
    <source>
        <dbReference type="ARBA" id="ARBA00022803"/>
    </source>
</evidence>
<dbReference type="InterPro" id="IPR019734">
    <property type="entry name" value="TPR_rpt"/>
</dbReference>
<dbReference type="GO" id="GO:0005680">
    <property type="term" value="C:anaphase-promoting complex"/>
    <property type="evidence" value="ECO:0007669"/>
    <property type="project" value="InterPro"/>
</dbReference>
<dbReference type="PANTHER" id="PTHR12558">
    <property type="entry name" value="CELL DIVISION CYCLE 16,23,27"/>
    <property type="match status" value="1"/>
</dbReference>
<evidence type="ECO:0000256" key="3">
    <source>
        <dbReference type="ARBA" id="ARBA00022776"/>
    </source>
</evidence>
<dbReference type="GO" id="GO:0045842">
    <property type="term" value="P:positive regulation of mitotic metaphase/anaphase transition"/>
    <property type="evidence" value="ECO:0007669"/>
    <property type="project" value="TreeGrafter"/>
</dbReference>
<dbReference type="GO" id="GO:0031145">
    <property type="term" value="P:anaphase-promoting complex-dependent catabolic process"/>
    <property type="evidence" value="ECO:0007669"/>
    <property type="project" value="TreeGrafter"/>
</dbReference>
<keyword evidence="6" id="KW-0131">Cell cycle</keyword>
<dbReference type="OrthoDB" id="659at2759"/>
<evidence type="ECO:0000256" key="6">
    <source>
        <dbReference type="ARBA" id="ARBA00023306"/>
    </source>
</evidence>
<sequence>MDLIKKCHYFKFFGITYTSEWLCELWDSCSITENFAEVGGSDACCICGTLNSDNIKLNMKLMNAKIYFDSREYRRVIAVLSNFKDTDDCAETIFFRSYAALLSLEKPSLNISNLEQWTVTQPESQIMETRISEIEASISNYLAKQDKMFKKTKCNSMHGLLQWLLSIAVYRQNRYTDAYYTQIASLWNEPLNWSCWVDLINNLVSHGNSKIKTPISDSENCSNYNISFDYLKWYNTDNYSMQFADAHKQIYTHKQFNDQSYNDFSESLGIPSHWCGRFAFALYLSLVGRWKDSLEEYTLLLQIFPNSAYILSQLAKCHYELGKIDQAISLFNKISNMYPYYLRSVVEMATILAQRNDIDELSILARKCSNLAKYSPETSIVMGIYHWSTNDRHKALKFYKRALVLNSQSSSAWILCGYALHELNNIRGSLYAYKTAIALSPTNTTALYGIAEIYSKLNMPMHAIRFYEKSIAQSPEDSHLWSQLGQIFEKINRIEDATRCVYKAFICEIAKDPKSETTIRYMGKLLKLEAEQWHNEEASAWANKIIQTAIEHGYIENICNTKLSKISKGMNSPETEDQDEKPCLRSDCNLESSLDWENLRWSVHIIPQKLPTDIIAALEWLVQLYSDSNQTKDCTTIINLLTQIKESLKKSLPLNVDKDVSAKMRQ</sequence>
<feature type="repeat" description="TPR" evidence="7">
    <location>
        <begin position="308"/>
        <end position="341"/>
    </location>
</feature>
<dbReference type="RefSeq" id="XP_067067552.1">
    <property type="nucleotide sequence ID" value="XM_067213178.1"/>
</dbReference>
<dbReference type="Proteomes" id="UP000186804">
    <property type="component" value="Unassembled WGS sequence"/>
</dbReference>
<keyword evidence="10" id="KW-1185">Reference proteome</keyword>
<dbReference type="GO" id="GO:0051301">
    <property type="term" value="P:cell division"/>
    <property type="evidence" value="ECO:0007669"/>
    <property type="project" value="UniProtKB-KW"/>
</dbReference>
<dbReference type="InterPro" id="IPR007192">
    <property type="entry name" value="APC8"/>
</dbReference>
<evidence type="ECO:0000256" key="7">
    <source>
        <dbReference type="PROSITE-ProRule" id="PRU00339"/>
    </source>
</evidence>
<evidence type="ECO:0000256" key="2">
    <source>
        <dbReference type="ARBA" id="ARBA00022737"/>
    </source>
</evidence>
<gene>
    <name evidence="9" type="ORF">cand_029510</name>
</gene>